<sequence length="207" mass="20927">MRLRHLVLAGVMATSGTLGLDMSSCARSCYAATVYFLGCNPDDVACVCKQQPNLMYYAEPCLAQECRDDNLLLALTSMKDLCGSSSGGGGGASPAKTPPPPATQSPAGSFSYKVGGSPPQPTTIAGATVVASGGAATRTLEPITIAAQQSPIPITPPGAGAGAGSSVESSRPGKGGRRRLHRGDDDAGERRRRRLAAGGYGGCDAVV</sequence>
<reference evidence="13 14" key="1">
    <citation type="submission" date="2023-01" db="EMBL/GenBank/DDBJ databases">
        <title>Analysis of 21 Apiospora genomes using comparative genomics revels a genus with tremendous synthesis potential of carbohydrate active enzymes and secondary metabolites.</title>
        <authorList>
            <person name="Sorensen T."/>
        </authorList>
    </citation>
    <scope>NUCLEOTIDE SEQUENCE [LARGE SCALE GENOMIC DNA]</scope>
    <source>
        <strain evidence="13 14">CBS 117206</strain>
    </source>
</reference>
<dbReference type="InterPro" id="IPR008427">
    <property type="entry name" value="Extracellular_membr_CFEM_dom"/>
</dbReference>
<evidence type="ECO:0000256" key="5">
    <source>
        <dbReference type="ARBA" id="ARBA00022622"/>
    </source>
</evidence>
<evidence type="ECO:0000256" key="9">
    <source>
        <dbReference type="PROSITE-ProRule" id="PRU01356"/>
    </source>
</evidence>
<evidence type="ECO:0000256" key="1">
    <source>
        <dbReference type="ARBA" id="ARBA00004589"/>
    </source>
</evidence>
<gene>
    <name evidence="13" type="ORF">PG999_005650</name>
</gene>
<comment type="subcellular location">
    <subcellularLocation>
        <location evidence="1">Membrane</location>
        <topology evidence="1">Lipid-anchor</topology>
        <topology evidence="1">GPI-anchor</topology>
    </subcellularLocation>
    <subcellularLocation>
        <location evidence="2">Secreted</location>
    </subcellularLocation>
</comment>
<evidence type="ECO:0000256" key="6">
    <source>
        <dbReference type="ARBA" id="ARBA00022729"/>
    </source>
</evidence>
<proteinExistence type="inferred from homology"/>
<keyword evidence="6 11" id="KW-0732">Signal</keyword>
<dbReference type="GO" id="GO:0046872">
    <property type="term" value="F:metal ion binding"/>
    <property type="evidence" value="ECO:0007669"/>
    <property type="project" value="UniProtKB-UniRule"/>
</dbReference>
<feature type="chain" id="PRO_5043497379" description="CFEM domain-containing protein" evidence="11">
    <location>
        <begin position="20"/>
        <end position="207"/>
    </location>
</feature>
<feature type="disulfide bond" evidence="9">
    <location>
        <begin position="39"/>
        <end position="46"/>
    </location>
</feature>
<name>A0AAW0R2R4_9PEZI</name>
<feature type="signal peptide" evidence="11">
    <location>
        <begin position="1"/>
        <end position="19"/>
    </location>
</feature>
<evidence type="ECO:0000313" key="13">
    <source>
        <dbReference type="EMBL" id="KAK8121530.1"/>
    </source>
</evidence>
<evidence type="ECO:0000313" key="14">
    <source>
        <dbReference type="Proteomes" id="UP001392437"/>
    </source>
</evidence>
<protein>
    <recommendedName>
        <fullName evidence="12">CFEM domain-containing protein</fullName>
    </recommendedName>
</protein>
<evidence type="ECO:0000256" key="10">
    <source>
        <dbReference type="SAM" id="MobiDB-lite"/>
    </source>
</evidence>
<dbReference type="Pfam" id="PF05730">
    <property type="entry name" value="CFEM"/>
    <property type="match status" value="1"/>
</dbReference>
<evidence type="ECO:0000256" key="3">
    <source>
        <dbReference type="ARBA" id="ARBA00010031"/>
    </source>
</evidence>
<comment type="caution">
    <text evidence="13">The sequence shown here is derived from an EMBL/GenBank/DDBJ whole genome shotgun (WGS) entry which is preliminary data.</text>
</comment>
<feature type="region of interest" description="Disordered" evidence="10">
    <location>
        <begin position="148"/>
        <end position="207"/>
    </location>
</feature>
<evidence type="ECO:0000256" key="2">
    <source>
        <dbReference type="ARBA" id="ARBA00004613"/>
    </source>
</evidence>
<evidence type="ECO:0000259" key="12">
    <source>
        <dbReference type="PROSITE" id="PS52012"/>
    </source>
</evidence>
<dbReference type="PROSITE" id="PS52012">
    <property type="entry name" value="CFEM"/>
    <property type="match status" value="1"/>
</dbReference>
<keyword evidence="9" id="KW-0408">Iron</keyword>
<keyword evidence="9" id="KW-0349">Heme</keyword>
<evidence type="ECO:0000256" key="4">
    <source>
        <dbReference type="ARBA" id="ARBA00022525"/>
    </source>
</evidence>
<dbReference type="Proteomes" id="UP001392437">
    <property type="component" value="Unassembled WGS sequence"/>
</dbReference>
<keyword evidence="4" id="KW-0964">Secreted</keyword>
<accession>A0AAW0R2R4</accession>
<keyword evidence="5" id="KW-0472">Membrane</keyword>
<dbReference type="GO" id="GO:0005576">
    <property type="term" value="C:extracellular region"/>
    <property type="evidence" value="ECO:0007669"/>
    <property type="project" value="UniProtKB-SubCell"/>
</dbReference>
<feature type="region of interest" description="Disordered" evidence="10">
    <location>
        <begin position="86"/>
        <end position="118"/>
    </location>
</feature>
<dbReference type="AlphaFoldDB" id="A0AAW0R2R4"/>
<keyword evidence="9" id="KW-0479">Metal-binding</keyword>
<evidence type="ECO:0000256" key="8">
    <source>
        <dbReference type="ARBA" id="ARBA00023288"/>
    </source>
</evidence>
<keyword evidence="7 9" id="KW-1015">Disulfide bond</keyword>
<keyword evidence="5" id="KW-0325">Glycoprotein</keyword>
<feature type="compositionally biased region" description="Gly residues" evidence="10">
    <location>
        <begin position="198"/>
        <end position="207"/>
    </location>
</feature>
<comment type="similarity">
    <text evidence="3">Belongs to the RBT5 family.</text>
</comment>
<organism evidence="13 14">
    <name type="scientific">Apiospora kogelbergensis</name>
    <dbReference type="NCBI Taxonomy" id="1337665"/>
    <lineage>
        <taxon>Eukaryota</taxon>
        <taxon>Fungi</taxon>
        <taxon>Dikarya</taxon>
        <taxon>Ascomycota</taxon>
        <taxon>Pezizomycotina</taxon>
        <taxon>Sordariomycetes</taxon>
        <taxon>Xylariomycetidae</taxon>
        <taxon>Amphisphaeriales</taxon>
        <taxon>Apiosporaceae</taxon>
        <taxon>Apiospora</taxon>
    </lineage>
</organism>
<keyword evidence="5" id="KW-0336">GPI-anchor</keyword>
<keyword evidence="14" id="KW-1185">Reference proteome</keyword>
<dbReference type="GO" id="GO:0098552">
    <property type="term" value="C:side of membrane"/>
    <property type="evidence" value="ECO:0007669"/>
    <property type="project" value="UniProtKB-KW"/>
</dbReference>
<comment type="caution">
    <text evidence="9">Lacks conserved residue(s) required for the propagation of feature annotation.</text>
</comment>
<evidence type="ECO:0000256" key="7">
    <source>
        <dbReference type="ARBA" id="ARBA00023157"/>
    </source>
</evidence>
<evidence type="ECO:0000256" key="11">
    <source>
        <dbReference type="SAM" id="SignalP"/>
    </source>
</evidence>
<feature type="domain" description="CFEM" evidence="12">
    <location>
        <begin position="1"/>
        <end position="113"/>
    </location>
</feature>
<keyword evidence="8" id="KW-0449">Lipoprotein</keyword>
<feature type="binding site" description="axial binding residue" evidence="9">
    <location>
        <position position="43"/>
    </location>
    <ligand>
        <name>heme</name>
        <dbReference type="ChEBI" id="CHEBI:30413"/>
    </ligand>
    <ligandPart>
        <name>Fe</name>
        <dbReference type="ChEBI" id="CHEBI:18248"/>
    </ligandPart>
</feature>
<dbReference type="EMBL" id="JAQQWP010000004">
    <property type="protein sequence ID" value="KAK8121530.1"/>
    <property type="molecule type" value="Genomic_DNA"/>
</dbReference>